<dbReference type="OrthoDB" id="7592443at2"/>
<dbReference type="InterPro" id="IPR015422">
    <property type="entry name" value="PyrdxlP-dep_Trfase_small"/>
</dbReference>
<dbReference type="Pfam" id="PF00266">
    <property type="entry name" value="Aminotran_5"/>
    <property type="match status" value="1"/>
</dbReference>
<dbReference type="Gene3D" id="3.40.640.10">
    <property type="entry name" value="Type I PLP-dependent aspartate aminotransferase-like (Major domain)"/>
    <property type="match status" value="1"/>
</dbReference>
<dbReference type="PANTHER" id="PTHR43586">
    <property type="entry name" value="CYSTEINE DESULFURASE"/>
    <property type="match status" value="1"/>
</dbReference>
<evidence type="ECO:0000313" key="4">
    <source>
        <dbReference type="Proteomes" id="UP000240542"/>
    </source>
</evidence>
<dbReference type="SUPFAM" id="SSF53383">
    <property type="entry name" value="PLP-dependent transferases"/>
    <property type="match status" value="1"/>
</dbReference>
<dbReference type="RefSeq" id="WP_106585353.1">
    <property type="nucleotide sequence ID" value="NZ_PYGA01000018.1"/>
</dbReference>
<comment type="caution">
    <text evidence="3">The sequence shown here is derived from an EMBL/GenBank/DDBJ whole genome shotgun (WGS) entry which is preliminary data.</text>
</comment>
<dbReference type="EMBL" id="PYGA01000018">
    <property type="protein sequence ID" value="PSK92349.1"/>
    <property type="molecule type" value="Genomic_DNA"/>
</dbReference>
<feature type="region of interest" description="Disordered" evidence="1">
    <location>
        <begin position="1"/>
        <end position="31"/>
    </location>
</feature>
<dbReference type="AlphaFoldDB" id="A0A2P8D575"/>
<evidence type="ECO:0000313" key="3">
    <source>
        <dbReference type="EMBL" id="PSK92349.1"/>
    </source>
</evidence>
<dbReference type="InterPro" id="IPR015421">
    <property type="entry name" value="PyrdxlP-dep_Trfase_major"/>
</dbReference>
<dbReference type="InterPro" id="IPR000192">
    <property type="entry name" value="Aminotrans_V_dom"/>
</dbReference>
<protein>
    <submittedName>
        <fullName evidence="3">Cysteine desulfurase family protein (TIGR01976 family)</fullName>
    </submittedName>
</protein>
<evidence type="ECO:0000259" key="2">
    <source>
        <dbReference type="Pfam" id="PF00266"/>
    </source>
</evidence>
<keyword evidence="4" id="KW-1185">Reference proteome</keyword>
<sequence length="406" mass="42737">MKVDDLLPRPLDDYLDRPTAGQFPGLRRGTSRFDGPGGTLVHAAVRDAIAAYLDGPLVANDHGMFPASRHSDELVAWARSRVGALLGARGGHVLFGPNMTTLTAAFVRAAGAALGPGDEIVRTELDHEANISPWQAMAVGRGAVVRTARLRGGVLPTESVTGILGPRTRWVAVTAASNAVGVIPDIARIAAAAHAVGARVFVDAVQAVPHLEIDSEAWSADAVVTSAYKWYGPHAGAMWVRDDTATGLALPEQVPSAGLDLPDRLESGTTAFESVLGTGVAAELLLRWDRAAVAAREGLLWDELVTALDQDPDVRLLSPARGARRVPVVAFQVLGVPAEKVAARLAEVGVSVTHGGFYASDAIRALSPEDSEAVRAGIACYTTREDVHALIDGVRAITGQRARQRR</sequence>
<proteinExistence type="predicted"/>
<accession>A0A2P8D575</accession>
<dbReference type="Gene3D" id="3.90.1150.10">
    <property type="entry name" value="Aspartate Aminotransferase, domain 1"/>
    <property type="match status" value="1"/>
</dbReference>
<name>A0A2P8D575_9ACTN</name>
<reference evidence="3 4" key="1">
    <citation type="submission" date="2018-03" db="EMBL/GenBank/DDBJ databases">
        <title>Genomic Encyclopedia of Archaeal and Bacterial Type Strains, Phase II (KMG-II): from individual species to whole genera.</title>
        <authorList>
            <person name="Goeker M."/>
        </authorList>
    </citation>
    <scope>NUCLEOTIDE SEQUENCE [LARGE SCALE GENOMIC DNA]</scope>
    <source>
        <strain evidence="3 4">DSM 45312</strain>
    </source>
</reference>
<organism evidence="3 4">
    <name type="scientific">Murinocardiopsis flavida</name>
    <dbReference type="NCBI Taxonomy" id="645275"/>
    <lineage>
        <taxon>Bacteria</taxon>
        <taxon>Bacillati</taxon>
        <taxon>Actinomycetota</taxon>
        <taxon>Actinomycetes</taxon>
        <taxon>Streptosporangiales</taxon>
        <taxon>Nocardiopsidaceae</taxon>
        <taxon>Murinocardiopsis</taxon>
    </lineage>
</organism>
<dbReference type="InterPro" id="IPR015424">
    <property type="entry name" value="PyrdxlP-dep_Trfase"/>
</dbReference>
<dbReference type="Proteomes" id="UP000240542">
    <property type="component" value="Unassembled WGS sequence"/>
</dbReference>
<evidence type="ECO:0000256" key="1">
    <source>
        <dbReference type="SAM" id="MobiDB-lite"/>
    </source>
</evidence>
<dbReference type="PANTHER" id="PTHR43586:SF21">
    <property type="entry name" value="PYRIDOXAL PHOSPHATE (PLP)-DEPENDENT ASPARTATE AMINOTRANSFERASE SUPERFAMILY"/>
    <property type="match status" value="1"/>
</dbReference>
<feature type="compositionally biased region" description="Basic and acidic residues" evidence="1">
    <location>
        <begin position="1"/>
        <end position="16"/>
    </location>
</feature>
<gene>
    <name evidence="3" type="ORF">CLV63_118110</name>
</gene>
<feature type="domain" description="Aminotransferase class V" evidence="2">
    <location>
        <begin position="33"/>
        <end position="390"/>
    </location>
</feature>